<proteinExistence type="inferred from homology"/>
<keyword evidence="4" id="KW-1185">Reference proteome</keyword>
<accession>A0ABD0KAA9</accession>
<comment type="similarity">
    <text evidence="1">Belongs to the UPF0235 family.</text>
</comment>
<dbReference type="AlphaFoldDB" id="A0ABD0KAA9"/>
<dbReference type="Proteomes" id="UP001519460">
    <property type="component" value="Unassembled WGS sequence"/>
</dbReference>
<evidence type="ECO:0000313" key="3">
    <source>
        <dbReference type="EMBL" id="KAK7484012.1"/>
    </source>
</evidence>
<gene>
    <name evidence="3" type="ORF">BaRGS_00024747</name>
</gene>
<sequence length="143" mass="15185">MSVSFRRFVHISSWKGMPKKQRAKGADSDSGAAASPNQDDGNPVQQTSPNTVTIKILAKPGAKHNAVTDITREGVGVQIAAPPVDGEANAELVKYLASILGLRKSDVSLDKGSKSRNKSVIVSGSSSRDEIVSRLKSQIESDR</sequence>
<evidence type="ECO:0000256" key="1">
    <source>
        <dbReference type="ARBA" id="ARBA00010364"/>
    </source>
</evidence>
<comment type="caution">
    <text evidence="3">The sequence shown here is derived from an EMBL/GenBank/DDBJ whole genome shotgun (WGS) entry which is preliminary data.</text>
</comment>
<dbReference type="PANTHER" id="PTHR13420">
    <property type="entry name" value="UPF0235 PROTEIN C15ORF40"/>
    <property type="match status" value="1"/>
</dbReference>
<dbReference type="PANTHER" id="PTHR13420:SF7">
    <property type="entry name" value="UPF0235 PROTEIN C15ORF40"/>
    <property type="match status" value="1"/>
</dbReference>
<evidence type="ECO:0000313" key="4">
    <source>
        <dbReference type="Proteomes" id="UP001519460"/>
    </source>
</evidence>
<protein>
    <submittedName>
        <fullName evidence="3">Uncharacterized protein</fullName>
    </submittedName>
</protein>
<feature type="region of interest" description="Disordered" evidence="2">
    <location>
        <begin position="108"/>
        <end position="127"/>
    </location>
</feature>
<dbReference type="InterPro" id="IPR003746">
    <property type="entry name" value="DUF167"/>
</dbReference>
<dbReference type="EMBL" id="JACVVK020000217">
    <property type="protein sequence ID" value="KAK7484012.1"/>
    <property type="molecule type" value="Genomic_DNA"/>
</dbReference>
<name>A0ABD0KAA9_9CAEN</name>
<dbReference type="SUPFAM" id="SSF69786">
    <property type="entry name" value="YggU-like"/>
    <property type="match status" value="1"/>
</dbReference>
<dbReference type="Gene3D" id="3.30.1200.10">
    <property type="entry name" value="YggU-like"/>
    <property type="match status" value="1"/>
</dbReference>
<dbReference type="Pfam" id="PF02594">
    <property type="entry name" value="DUF167"/>
    <property type="match status" value="1"/>
</dbReference>
<feature type="region of interest" description="Disordered" evidence="2">
    <location>
        <begin position="16"/>
        <end position="50"/>
    </location>
</feature>
<feature type="compositionally biased region" description="Polar residues" evidence="2">
    <location>
        <begin position="36"/>
        <end position="50"/>
    </location>
</feature>
<organism evidence="3 4">
    <name type="scientific">Batillaria attramentaria</name>
    <dbReference type="NCBI Taxonomy" id="370345"/>
    <lineage>
        <taxon>Eukaryota</taxon>
        <taxon>Metazoa</taxon>
        <taxon>Spiralia</taxon>
        <taxon>Lophotrochozoa</taxon>
        <taxon>Mollusca</taxon>
        <taxon>Gastropoda</taxon>
        <taxon>Caenogastropoda</taxon>
        <taxon>Sorbeoconcha</taxon>
        <taxon>Cerithioidea</taxon>
        <taxon>Batillariidae</taxon>
        <taxon>Batillaria</taxon>
    </lineage>
</organism>
<dbReference type="NCBIfam" id="TIGR00251">
    <property type="entry name" value="DUF167 family protein"/>
    <property type="match status" value="1"/>
</dbReference>
<dbReference type="InterPro" id="IPR036591">
    <property type="entry name" value="YggU-like_sf"/>
</dbReference>
<dbReference type="HAMAP" id="MF_00634">
    <property type="entry name" value="UPF0235"/>
    <property type="match status" value="1"/>
</dbReference>
<reference evidence="3 4" key="1">
    <citation type="journal article" date="2023" name="Sci. Data">
        <title>Genome assembly of the Korean intertidal mud-creeper Batillaria attramentaria.</title>
        <authorList>
            <person name="Patra A.K."/>
            <person name="Ho P.T."/>
            <person name="Jun S."/>
            <person name="Lee S.J."/>
            <person name="Kim Y."/>
            <person name="Won Y.J."/>
        </authorList>
    </citation>
    <scope>NUCLEOTIDE SEQUENCE [LARGE SCALE GENOMIC DNA]</scope>
    <source>
        <strain evidence="3">Wonlab-2016</strain>
    </source>
</reference>
<evidence type="ECO:0000256" key="2">
    <source>
        <dbReference type="SAM" id="MobiDB-lite"/>
    </source>
</evidence>
<dbReference type="SMART" id="SM01152">
    <property type="entry name" value="DUF167"/>
    <property type="match status" value="1"/>
</dbReference>